<dbReference type="PROSITE" id="PS50893">
    <property type="entry name" value="ABC_TRANSPORTER_2"/>
    <property type="match status" value="1"/>
</dbReference>
<dbReference type="InterPro" id="IPR003439">
    <property type="entry name" value="ABC_transporter-like_ATP-bd"/>
</dbReference>
<name>A0ABU1W2Z5_9GAMM</name>
<comment type="caution">
    <text evidence="4">The sequence shown here is derived from an EMBL/GenBank/DDBJ whole genome shotgun (WGS) entry which is preliminary data.</text>
</comment>
<keyword evidence="2" id="KW-0067">ATP-binding</keyword>
<dbReference type="Proteomes" id="UP001257909">
    <property type="component" value="Unassembled WGS sequence"/>
</dbReference>
<dbReference type="SMART" id="SM00382">
    <property type="entry name" value="AAA"/>
    <property type="match status" value="1"/>
</dbReference>
<reference evidence="4 5" key="1">
    <citation type="submission" date="2023-07" db="EMBL/GenBank/DDBJ databases">
        <title>Sorghum-associated microbial communities from plants grown in Nebraska, USA.</title>
        <authorList>
            <person name="Schachtman D."/>
        </authorList>
    </citation>
    <scope>NUCLEOTIDE SEQUENCE [LARGE SCALE GENOMIC DNA]</scope>
    <source>
        <strain evidence="4 5">4138</strain>
    </source>
</reference>
<dbReference type="InterPro" id="IPR017871">
    <property type="entry name" value="ABC_transporter-like_CS"/>
</dbReference>
<dbReference type="InterPro" id="IPR027417">
    <property type="entry name" value="P-loop_NTPase"/>
</dbReference>
<dbReference type="Pfam" id="PF00005">
    <property type="entry name" value="ABC_tran"/>
    <property type="match status" value="1"/>
</dbReference>
<dbReference type="InterPro" id="IPR003593">
    <property type="entry name" value="AAA+_ATPase"/>
</dbReference>
<sequence>MSLELKLNWSVSRFCLQLDLQLTHHWIGVYGQSGSGKTTMLKAIAGLQPDAAEHCSFRGELWQQGQYQRSLSSRKALYLAPEALLMPHKTGLQHLQLASDWSKSPEDLNQIIQDFELQPLLALYPSQLSSGQQQKLALAQALITRPQLLLLDEAVAHLDGQQKAAVLKQLKHYQQQQGFMLLWVSHQMEDLCLYCQEIVWLKQGQLQQQQQLWPLQQGQTFYAI</sequence>
<evidence type="ECO:0000256" key="1">
    <source>
        <dbReference type="ARBA" id="ARBA00022741"/>
    </source>
</evidence>
<dbReference type="EMBL" id="JAVDWR010000015">
    <property type="protein sequence ID" value="MDR7122339.1"/>
    <property type="molecule type" value="Genomic_DNA"/>
</dbReference>
<protein>
    <submittedName>
        <fullName evidence="4">ABC-type molybdate transport system ATPase subunit</fullName>
    </submittedName>
</protein>
<evidence type="ECO:0000256" key="2">
    <source>
        <dbReference type="ARBA" id="ARBA00022840"/>
    </source>
</evidence>
<organism evidence="4 5">
    <name type="scientific">Rheinheimera soli</name>
    <dbReference type="NCBI Taxonomy" id="443616"/>
    <lineage>
        <taxon>Bacteria</taxon>
        <taxon>Pseudomonadati</taxon>
        <taxon>Pseudomonadota</taxon>
        <taxon>Gammaproteobacteria</taxon>
        <taxon>Chromatiales</taxon>
        <taxon>Chromatiaceae</taxon>
        <taxon>Rheinheimera</taxon>
    </lineage>
</organism>
<dbReference type="InterPro" id="IPR050334">
    <property type="entry name" value="Molybdenum_import_ModC"/>
</dbReference>
<feature type="domain" description="ABC transporter" evidence="3">
    <location>
        <begin position="5"/>
        <end position="224"/>
    </location>
</feature>
<proteinExistence type="predicted"/>
<keyword evidence="1" id="KW-0547">Nucleotide-binding</keyword>
<dbReference type="PANTHER" id="PTHR43514">
    <property type="entry name" value="ABC TRANSPORTER I FAMILY MEMBER 10"/>
    <property type="match status" value="1"/>
</dbReference>
<evidence type="ECO:0000259" key="3">
    <source>
        <dbReference type="PROSITE" id="PS50893"/>
    </source>
</evidence>
<gene>
    <name evidence="4" type="ORF">J2W69_003298</name>
</gene>
<dbReference type="PANTHER" id="PTHR43514:SF4">
    <property type="entry name" value="ABC TRANSPORTER I FAMILY MEMBER 10"/>
    <property type="match status" value="1"/>
</dbReference>
<dbReference type="PROSITE" id="PS00211">
    <property type="entry name" value="ABC_TRANSPORTER_1"/>
    <property type="match status" value="1"/>
</dbReference>
<evidence type="ECO:0000313" key="4">
    <source>
        <dbReference type="EMBL" id="MDR7122339.1"/>
    </source>
</evidence>
<dbReference type="SUPFAM" id="SSF52540">
    <property type="entry name" value="P-loop containing nucleoside triphosphate hydrolases"/>
    <property type="match status" value="1"/>
</dbReference>
<evidence type="ECO:0000313" key="5">
    <source>
        <dbReference type="Proteomes" id="UP001257909"/>
    </source>
</evidence>
<dbReference type="RefSeq" id="WP_310280512.1">
    <property type="nucleotide sequence ID" value="NZ_JAVDWR010000015.1"/>
</dbReference>
<accession>A0ABU1W2Z5</accession>
<dbReference type="Gene3D" id="3.40.50.300">
    <property type="entry name" value="P-loop containing nucleotide triphosphate hydrolases"/>
    <property type="match status" value="1"/>
</dbReference>
<keyword evidence="5" id="KW-1185">Reference proteome</keyword>